<keyword evidence="7" id="KW-1185">Reference proteome</keyword>
<feature type="compositionally biased region" description="Polar residues" evidence="3">
    <location>
        <begin position="7"/>
        <end position="16"/>
    </location>
</feature>
<dbReference type="InterPro" id="IPR002225">
    <property type="entry name" value="3Beta_OHSteriod_DH/Estase"/>
</dbReference>
<gene>
    <name evidence="5" type="ORF">PCAL00307_LOCUS21119</name>
    <name evidence="6" type="ORF">PECAL_2P20800</name>
</gene>
<dbReference type="InterPro" id="IPR036291">
    <property type="entry name" value="NAD(P)-bd_dom_sf"/>
</dbReference>
<name>A0A7S4A722_9STRA</name>
<dbReference type="EMBL" id="CAKKNE010000002">
    <property type="protein sequence ID" value="CAH0368978.1"/>
    <property type="molecule type" value="Genomic_DNA"/>
</dbReference>
<dbReference type="Gene3D" id="3.40.50.720">
    <property type="entry name" value="NAD(P)-binding Rossmann-like Domain"/>
    <property type="match status" value="1"/>
</dbReference>
<dbReference type="EMBL" id="HBIW01024498">
    <property type="protein sequence ID" value="CAE0705670.1"/>
    <property type="molecule type" value="Transcribed_RNA"/>
</dbReference>
<organism evidence="5">
    <name type="scientific">Pelagomonas calceolata</name>
    <dbReference type="NCBI Taxonomy" id="35677"/>
    <lineage>
        <taxon>Eukaryota</taxon>
        <taxon>Sar</taxon>
        <taxon>Stramenopiles</taxon>
        <taxon>Ochrophyta</taxon>
        <taxon>Pelagophyceae</taxon>
        <taxon>Pelagomonadales</taxon>
        <taxon>Pelagomonadaceae</taxon>
        <taxon>Pelagomonas</taxon>
    </lineage>
</organism>
<evidence type="ECO:0000259" key="4">
    <source>
        <dbReference type="SMART" id="SM00822"/>
    </source>
</evidence>
<comment type="similarity">
    <text evidence="1">Belongs to the 3-beta-HSD family.</text>
</comment>
<evidence type="ECO:0000313" key="5">
    <source>
        <dbReference type="EMBL" id="CAE0705670.1"/>
    </source>
</evidence>
<dbReference type="Pfam" id="PF01073">
    <property type="entry name" value="3Beta_HSD"/>
    <property type="match status" value="1"/>
</dbReference>
<evidence type="ECO:0000256" key="3">
    <source>
        <dbReference type="SAM" id="MobiDB-lite"/>
    </source>
</evidence>
<evidence type="ECO:0000313" key="6">
    <source>
        <dbReference type="EMBL" id="CAH0368978.1"/>
    </source>
</evidence>
<keyword evidence="2" id="KW-0560">Oxidoreductase</keyword>
<feature type="region of interest" description="Disordered" evidence="3">
    <location>
        <begin position="1"/>
        <end position="24"/>
    </location>
</feature>
<dbReference type="OrthoDB" id="10058185at2759"/>
<dbReference type="PANTHER" id="PTHR43245:SF51">
    <property type="entry name" value="SHORT CHAIN DEHYDROGENASE_REDUCTASE FAMILY 42E, MEMBER 2"/>
    <property type="match status" value="1"/>
</dbReference>
<dbReference type="AlphaFoldDB" id="A0A7S4A722"/>
<reference evidence="5" key="1">
    <citation type="submission" date="2021-01" db="EMBL/GenBank/DDBJ databases">
        <authorList>
            <person name="Corre E."/>
            <person name="Pelletier E."/>
            <person name="Niang G."/>
            <person name="Scheremetjew M."/>
            <person name="Finn R."/>
            <person name="Kale V."/>
            <person name="Holt S."/>
            <person name="Cochrane G."/>
            <person name="Meng A."/>
            <person name="Brown T."/>
            <person name="Cohen L."/>
        </authorList>
    </citation>
    <scope>NUCLEOTIDE SEQUENCE</scope>
    <source>
        <strain evidence="5">CCMP1756</strain>
    </source>
</reference>
<dbReference type="InterPro" id="IPR050177">
    <property type="entry name" value="Lipid_A_modif_metabolic_enz"/>
</dbReference>
<reference evidence="6" key="2">
    <citation type="submission" date="2021-11" db="EMBL/GenBank/DDBJ databases">
        <authorList>
            <consortium name="Genoscope - CEA"/>
            <person name="William W."/>
        </authorList>
    </citation>
    <scope>NUCLEOTIDE SEQUENCE</scope>
</reference>
<evidence type="ECO:0000256" key="1">
    <source>
        <dbReference type="ARBA" id="ARBA00009219"/>
    </source>
</evidence>
<dbReference type="GO" id="GO:0006694">
    <property type="term" value="P:steroid biosynthetic process"/>
    <property type="evidence" value="ECO:0007669"/>
    <property type="project" value="InterPro"/>
</dbReference>
<evidence type="ECO:0000256" key="2">
    <source>
        <dbReference type="ARBA" id="ARBA00023002"/>
    </source>
</evidence>
<evidence type="ECO:0000313" key="7">
    <source>
        <dbReference type="Proteomes" id="UP000789595"/>
    </source>
</evidence>
<sequence length="406" mass="45145">MAPLLAPQSSPLQKAASSKPRPPVPNVCVVTGGTGFVGQRLVEMLVERGAKKVISLDIVPPPKDAWQHPAIDWRVCDVTDKEGVSAAIKGADCVWHNAAAVGPFHPTPLYTRVNYEGTLNVLDACRKHGVPKLVFSSSPSTRFTGADVDGLREDEMPSLPLKSYLQEYAATKARAELAVRAACCDELMTVSVAPHQVYGPRDNLFLPNLLEAAGTGRLRVFGKGFNRICFTHVDNYCHGLIIAERALKKNSPALGKFYITTDGRTHPNDEQYLIFWKELDKAVVGMGFTSLWDKTHLATWFLTPLAYVCRGLEIVLRTTIKLNPFNVRVLTMHRWFDIVNAERDLGFEPIIPYEQGWAETIAWFKDHWLPKFNASDKGIRGIAAQSQAKIDIQEASRREDLKRGKA</sequence>
<feature type="domain" description="Ketoreductase" evidence="4">
    <location>
        <begin position="26"/>
        <end position="203"/>
    </location>
</feature>
<dbReference type="GO" id="GO:0016616">
    <property type="term" value="F:oxidoreductase activity, acting on the CH-OH group of donors, NAD or NADP as acceptor"/>
    <property type="evidence" value="ECO:0007669"/>
    <property type="project" value="InterPro"/>
</dbReference>
<protein>
    <recommendedName>
        <fullName evidence="4">Ketoreductase domain-containing protein</fullName>
    </recommendedName>
</protein>
<proteinExistence type="inferred from homology"/>
<dbReference type="SUPFAM" id="SSF51735">
    <property type="entry name" value="NAD(P)-binding Rossmann-fold domains"/>
    <property type="match status" value="1"/>
</dbReference>
<dbReference type="PANTHER" id="PTHR43245">
    <property type="entry name" value="BIFUNCTIONAL POLYMYXIN RESISTANCE PROTEIN ARNA"/>
    <property type="match status" value="1"/>
</dbReference>
<dbReference type="InterPro" id="IPR057326">
    <property type="entry name" value="KR_dom"/>
</dbReference>
<accession>A0A7S4A722</accession>
<dbReference type="SMART" id="SM00822">
    <property type="entry name" value="PKS_KR"/>
    <property type="match status" value="1"/>
</dbReference>
<dbReference type="Proteomes" id="UP000789595">
    <property type="component" value="Unassembled WGS sequence"/>
</dbReference>